<keyword evidence="5" id="KW-0443">Lipid metabolism</keyword>
<feature type="region of interest" description="Disordered" evidence="7">
    <location>
        <begin position="1"/>
        <end position="39"/>
    </location>
</feature>
<dbReference type="GO" id="GO:0006629">
    <property type="term" value="P:lipid metabolic process"/>
    <property type="evidence" value="ECO:0007669"/>
    <property type="project" value="UniProtKB-KW"/>
</dbReference>
<keyword evidence="3" id="KW-0256">Endoplasmic reticulum</keyword>
<dbReference type="STRING" id="3218.A0A2K1KXS2"/>
<keyword evidence="2 8" id="KW-0812">Transmembrane</keyword>
<feature type="compositionally biased region" description="Basic and acidic residues" evidence="7">
    <location>
        <begin position="84"/>
        <end position="93"/>
    </location>
</feature>
<organism evidence="9">
    <name type="scientific">Physcomitrium patens</name>
    <name type="common">Spreading-leaved earth moss</name>
    <name type="synonym">Physcomitrella patens</name>
    <dbReference type="NCBI Taxonomy" id="3218"/>
    <lineage>
        <taxon>Eukaryota</taxon>
        <taxon>Viridiplantae</taxon>
        <taxon>Streptophyta</taxon>
        <taxon>Embryophyta</taxon>
        <taxon>Bryophyta</taxon>
        <taxon>Bryophytina</taxon>
        <taxon>Bryopsida</taxon>
        <taxon>Funariidae</taxon>
        <taxon>Funariales</taxon>
        <taxon>Funariaceae</taxon>
        <taxon>Physcomitrium</taxon>
    </lineage>
</organism>
<evidence type="ECO:0000256" key="4">
    <source>
        <dbReference type="ARBA" id="ARBA00022989"/>
    </source>
</evidence>
<evidence type="ECO:0000256" key="8">
    <source>
        <dbReference type="SAM" id="Phobius"/>
    </source>
</evidence>
<evidence type="ECO:0000256" key="2">
    <source>
        <dbReference type="ARBA" id="ARBA00022692"/>
    </source>
</evidence>
<name>A0A2K1KXS2_PHYPA</name>
<keyword evidence="11" id="KW-1185">Reference proteome</keyword>
<dbReference type="RefSeq" id="XP_024372180.1">
    <property type="nucleotide sequence ID" value="XM_024516412.2"/>
</dbReference>
<dbReference type="GO" id="GO:0034389">
    <property type="term" value="P:lipid droplet organization"/>
    <property type="evidence" value="ECO:0000318"/>
    <property type="project" value="GO_Central"/>
</dbReference>
<feature type="region of interest" description="Disordered" evidence="7">
    <location>
        <begin position="81"/>
        <end position="103"/>
    </location>
</feature>
<dbReference type="EnsemblPlants" id="Pp3c3_38050V3.1">
    <property type="protein sequence ID" value="Pp3c3_38050V3.1"/>
    <property type="gene ID" value="Pp3c3_38050"/>
</dbReference>
<dbReference type="Gramene" id="Pp3c3_38050V3.1">
    <property type="protein sequence ID" value="Pp3c3_38050V3.1"/>
    <property type="gene ID" value="Pp3c3_38050"/>
</dbReference>
<dbReference type="InterPro" id="IPR009617">
    <property type="entry name" value="Seipin"/>
</dbReference>
<feature type="transmembrane region" description="Helical" evidence="8">
    <location>
        <begin position="385"/>
        <end position="408"/>
    </location>
</feature>
<dbReference type="Gramene" id="Pp3c3_38050V3.2">
    <property type="protein sequence ID" value="Pp3c3_38050V3.2"/>
    <property type="gene ID" value="Pp3c3_38050"/>
</dbReference>
<dbReference type="AlphaFoldDB" id="A0A2K1KXS2"/>
<reference evidence="9 11" key="2">
    <citation type="journal article" date="2018" name="Plant J.">
        <title>The Physcomitrella patens chromosome-scale assembly reveals moss genome structure and evolution.</title>
        <authorList>
            <person name="Lang D."/>
            <person name="Ullrich K.K."/>
            <person name="Murat F."/>
            <person name="Fuchs J."/>
            <person name="Jenkins J."/>
            <person name="Haas F.B."/>
            <person name="Piednoel M."/>
            <person name="Gundlach H."/>
            <person name="Van Bel M."/>
            <person name="Meyberg R."/>
            <person name="Vives C."/>
            <person name="Morata J."/>
            <person name="Symeonidi A."/>
            <person name="Hiss M."/>
            <person name="Muchero W."/>
            <person name="Kamisugi Y."/>
            <person name="Saleh O."/>
            <person name="Blanc G."/>
            <person name="Decker E.L."/>
            <person name="van Gessel N."/>
            <person name="Grimwood J."/>
            <person name="Hayes R.D."/>
            <person name="Graham S.W."/>
            <person name="Gunter L.E."/>
            <person name="McDaniel S.F."/>
            <person name="Hoernstein S.N.W."/>
            <person name="Larsson A."/>
            <person name="Li F.W."/>
            <person name="Perroud P.F."/>
            <person name="Phillips J."/>
            <person name="Ranjan P."/>
            <person name="Rokshar D.S."/>
            <person name="Rothfels C.J."/>
            <person name="Schneider L."/>
            <person name="Shu S."/>
            <person name="Stevenson D.W."/>
            <person name="Thummler F."/>
            <person name="Tillich M."/>
            <person name="Villarreal Aguilar J.C."/>
            <person name="Widiez T."/>
            <person name="Wong G.K."/>
            <person name="Wymore A."/>
            <person name="Zhang Y."/>
            <person name="Zimmer A.D."/>
            <person name="Quatrano R.S."/>
            <person name="Mayer K.F.X."/>
            <person name="Goodstein D."/>
            <person name="Casacuberta J.M."/>
            <person name="Vandepoele K."/>
            <person name="Reski R."/>
            <person name="Cuming A.C."/>
            <person name="Tuskan G.A."/>
            <person name="Maumus F."/>
            <person name="Salse J."/>
            <person name="Schmutz J."/>
            <person name="Rensing S.A."/>
        </authorList>
    </citation>
    <scope>NUCLEOTIDE SEQUENCE [LARGE SCALE GENOMIC DNA]</scope>
    <source>
        <strain evidence="10 11">cv. Gransden 2004</strain>
    </source>
</reference>
<dbReference type="PANTHER" id="PTHR21212:SF0">
    <property type="entry name" value="SEIPIN"/>
    <property type="match status" value="1"/>
</dbReference>
<feature type="compositionally biased region" description="Low complexity" evidence="7">
    <location>
        <begin position="1"/>
        <end position="18"/>
    </location>
</feature>
<evidence type="ECO:0000256" key="5">
    <source>
        <dbReference type="ARBA" id="ARBA00023098"/>
    </source>
</evidence>
<keyword evidence="6 8" id="KW-0472">Membrane</keyword>
<evidence type="ECO:0000313" key="10">
    <source>
        <dbReference type="EnsemblPlants" id="Pp3c3_38050V3.1"/>
    </source>
</evidence>
<accession>A0A2K1KXS2</accession>
<comment type="subcellular location">
    <subcellularLocation>
        <location evidence="1">Endoplasmic reticulum membrane</location>
        <topology evidence="1">Multi-pass membrane protein</topology>
    </subcellularLocation>
</comment>
<proteinExistence type="predicted"/>
<reference evidence="9 11" key="1">
    <citation type="journal article" date="2008" name="Science">
        <title>The Physcomitrella genome reveals evolutionary insights into the conquest of land by plants.</title>
        <authorList>
            <person name="Rensing S."/>
            <person name="Lang D."/>
            <person name="Zimmer A."/>
            <person name="Terry A."/>
            <person name="Salamov A."/>
            <person name="Shapiro H."/>
            <person name="Nishiyama T."/>
            <person name="Perroud P.-F."/>
            <person name="Lindquist E."/>
            <person name="Kamisugi Y."/>
            <person name="Tanahashi T."/>
            <person name="Sakakibara K."/>
            <person name="Fujita T."/>
            <person name="Oishi K."/>
            <person name="Shin-I T."/>
            <person name="Kuroki Y."/>
            <person name="Toyoda A."/>
            <person name="Suzuki Y."/>
            <person name="Hashimoto A."/>
            <person name="Yamaguchi K."/>
            <person name="Sugano A."/>
            <person name="Kohara Y."/>
            <person name="Fujiyama A."/>
            <person name="Anterola A."/>
            <person name="Aoki S."/>
            <person name="Ashton N."/>
            <person name="Barbazuk W.B."/>
            <person name="Barker E."/>
            <person name="Bennetzen J."/>
            <person name="Bezanilla M."/>
            <person name="Blankenship R."/>
            <person name="Cho S.H."/>
            <person name="Dutcher S."/>
            <person name="Estelle M."/>
            <person name="Fawcett J.A."/>
            <person name="Gundlach H."/>
            <person name="Hanada K."/>
            <person name="Heyl A."/>
            <person name="Hicks K.A."/>
            <person name="Hugh J."/>
            <person name="Lohr M."/>
            <person name="Mayer K."/>
            <person name="Melkozernov A."/>
            <person name="Murata T."/>
            <person name="Nelson D."/>
            <person name="Pils B."/>
            <person name="Prigge M."/>
            <person name="Reiss B."/>
            <person name="Renner T."/>
            <person name="Rombauts S."/>
            <person name="Rushton P."/>
            <person name="Sanderfoot A."/>
            <person name="Schween G."/>
            <person name="Shiu S.-H."/>
            <person name="Stueber K."/>
            <person name="Theodoulou F.L."/>
            <person name="Tu H."/>
            <person name="Van de Peer Y."/>
            <person name="Verrier P.J."/>
            <person name="Waters E."/>
            <person name="Wood A."/>
            <person name="Yang L."/>
            <person name="Cove D."/>
            <person name="Cuming A."/>
            <person name="Hasebe M."/>
            <person name="Lucas S."/>
            <person name="Mishler D.B."/>
            <person name="Reski R."/>
            <person name="Grigoriev I."/>
            <person name="Quatrano R.S."/>
            <person name="Boore J.L."/>
        </authorList>
    </citation>
    <scope>NUCLEOTIDE SEQUENCE [LARGE SCALE GENOMIC DNA]</scope>
    <source>
        <strain evidence="10 11">cv. Gransden 2004</strain>
    </source>
</reference>
<dbReference type="GO" id="GO:0140042">
    <property type="term" value="P:lipid droplet formation"/>
    <property type="evidence" value="ECO:0007669"/>
    <property type="project" value="UniProtKB-ARBA"/>
</dbReference>
<dbReference type="GO" id="GO:0005789">
    <property type="term" value="C:endoplasmic reticulum membrane"/>
    <property type="evidence" value="ECO:0000318"/>
    <property type="project" value="GO_Central"/>
</dbReference>
<evidence type="ECO:0000256" key="6">
    <source>
        <dbReference type="ARBA" id="ARBA00023136"/>
    </source>
</evidence>
<dbReference type="Proteomes" id="UP000006727">
    <property type="component" value="Chromosome 3"/>
</dbReference>
<evidence type="ECO:0000313" key="9">
    <source>
        <dbReference type="EMBL" id="PNR58549.1"/>
    </source>
</evidence>
<keyword evidence="4 8" id="KW-1133">Transmembrane helix</keyword>
<feature type="region of interest" description="Disordered" evidence="7">
    <location>
        <begin position="694"/>
        <end position="725"/>
    </location>
</feature>
<dbReference type="GO" id="GO:0019915">
    <property type="term" value="P:lipid storage"/>
    <property type="evidence" value="ECO:0000318"/>
    <property type="project" value="GO_Central"/>
</dbReference>
<gene>
    <name evidence="10" type="primary">LOC112280665</name>
    <name evidence="9" type="ORF">PHYPA_005544</name>
</gene>
<dbReference type="PANTHER" id="PTHR21212">
    <property type="entry name" value="BERNARDINELLI-SEIP CONGENITAL LIPODYSTROPHY 2 HOMOLOG BSCL2 PROTEIN"/>
    <property type="match status" value="1"/>
</dbReference>
<dbReference type="KEGG" id="ppp:112280665"/>
<sequence>MDSSVLSPSSSLHSVAPHGVGGGGGGDDDDAVNSAFCAANPPTPTASTLAHTVQATPIGLTASQSGELSFGIASNPIWPSVSESLDKDERNQDADSPGSRVTFPKLCEDLDAELSSDMDGSSSNSLEGVKSRDEERVCLEEVPGTSGRVGVCSGAKDALNVGVLEDLGAASCKEGQLIHEIRSMVISEEAKMLQSGTTIISAEVETSSVIISNDIDKDRNLTCTAQEISDDWLGAEDVASSLNNTVQETIDFDHDTPAKTSNSREMDTKRVYTFFRREGEALGAAEEVGSRILSWPVGIAFDMIGFQVKLILQTVYFALWICSFSFSVITFPFRSALRVANVTLTTIVDLYTVVTQIRPRVMESVALATPALKQTTKKCGCGCLAAVYVMFILGSLLVPALFLDLFLVRQFIDEPVEFRQILHFDYREEHPSAIVSLLPPKVRAKAKGDAYPEKVLRARAIPLSHSLHVSIFLTLPESHYNRQLGMFQVSAELLSVRGQILKRASWPCMLRFQSSPVRYAKQVILGVPLVMGLSKESQVLGLRLFENEKETTTPTAMVRFVLESRAGSPRGQGLPEVYSAEAQVLSVLPWSKDLLRGWKWTFYLWSALSLFMFEVVIVLCCCHQVLLPPRLLQGITGGFGRPQETVVPVRDTPSKRISTPGRHVNFSDELPVARATREPCKGVDTTKERELLLSRAESTSSLTGPRLRRLSRQSADSEDTTCKTK</sequence>
<dbReference type="EnsemblPlants" id="Pp3c3_38050V3.2">
    <property type="protein sequence ID" value="Pp3c3_38050V3.2"/>
    <property type="gene ID" value="Pp3c3_38050"/>
</dbReference>
<dbReference type="OrthoDB" id="3990054at2759"/>
<dbReference type="FunCoup" id="A0A2K1KXS2">
    <property type="interactions" value="2363"/>
</dbReference>
<dbReference type="Pfam" id="PF06775">
    <property type="entry name" value="Seipin"/>
    <property type="match status" value="1"/>
</dbReference>
<protein>
    <recommendedName>
        <fullName evidence="12">Seipin</fullName>
    </recommendedName>
</protein>
<dbReference type="EMBL" id="ABEU02000003">
    <property type="protein sequence ID" value="PNR58549.1"/>
    <property type="molecule type" value="Genomic_DNA"/>
</dbReference>
<evidence type="ECO:0008006" key="12">
    <source>
        <dbReference type="Google" id="ProtNLM"/>
    </source>
</evidence>
<evidence type="ECO:0000256" key="3">
    <source>
        <dbReference type="ARBA" id="ARBA00022824"/>
    </source>
</evidence>
<dbReference type="GeneID" id="112280665"/>
<reference evidence="10" key="3">
    <citation type="submission" date="2020-12" db="UniProtKB">
        <authorList>
            <consortium name="EnsemblPlants"/>
        </authorList>
    </citation>
    <scope>IDENTIFICATION</scope>
</reference>
<evidence type="ECO:0000256" key="1">
    <source>
        <dbReference type="ARBA" id="ARBA00004477"/>
    </source>
</evidence>
<dbReference type="PaxDb" id="3218-PP1S96_232V6.1"/>
<evidence type="ECO:0000313" key="11">
    <source>
        <dbReference type="Proteomes" id="UP000006727"/>
    </source>
</evidence>
<dbReference type="CDD" id="cd23995">
    <property type="entry name" value="Seipin_BSCL2_like"/>
    <property type="match status" value="1"/>
</dbReference>
<evidence type="ECO:0000256" key="7">
    <source>
        <dbReference type="SAM" id="MobiDB-lite"/>
    </source>
</evidence>